<reference evidence="1 2" key="1">
    <citation type="submission" date="2014-02" db="EMBL/GenBank/DDBJ databases">
        <title>The small core and large imbalanced accessory genome model reveals a collaborative survival strategy of Sorangium cellulosum strains in nature.</title>
        <authorList>
            <person name="Han K."/>
            <person name="Peng R."/>
            <person name="Blom J."/>
            <person name="Li Y.-Z."/>
        </authorList>
    </citation>
    <scope>NUCLEOTIDE SEQUENCE [LARGE SCALE GENOMIC DNA]</scope>
    <source>
        <strain evidence="1 2">So0149</strain>
    </source>
</reference>
<sequence>MAFTSAEATQIRHFLGYPQVYRQSNPRLESAILIVGNDPDATALVQGLLAKIEAVRTEIQGTALASAGLKSLDKGDVELYPDNQQTRGMKAIGRTHVAELSVIMGVPIANDIFGTQGYSGDYWKAQNARPTLTGLG</sequence>
<evidence type="ECO:0000313" key="2">
    <source>
        <dbReference type="Proteomes" id="UP000075515"/>
    </source>
</evidence>
<organism evidence="1 2">
    <name type="scientific">Sorangium cellulosum</name>
    <name type="common">Polyangium cellulosum</name>
    <dbReference type="NCBI Taxonomy" id="56"/>
    <lineage>
        <taxon>Bacteria</taxon>
        <taxon>Pseudomonadati</taxon>
        <taxon>Myxococcota</taxon>
        <taxon>Polyangia</taxon>
        <taxon>Polyangiales</taxon>
        <taxon>Polyangiaceae</taxon>
        <taxon>Sorangium</taxon>
    </lineage>
</organism>
<accession>A0A150S5N5</accession>
<protein>
    <submittedName>
        <fullName evidence="1">Uncharacterized protein</fullName>
    </submittedName>
</protein>
<dbReference type="EMBL" id="JEMC01002261">
    <property type="protein sequence ID" value="KYF89273.1"/>
    <property type="molecule type" value="Genomic_DNA"/>
</dbReference>
<dbReference type="AlphaFoldDB" id="A0A150S5N5"/>
<name>A0A150S5N5_SORCE</name>
<comment type="caution">
    <text evidence="1">The sequence shown here is derived from an EMBL/GenBank/DDBJ whole genome shotgun (WGS) entry which is preliminary data.</text>
</comment>
<evidence type="ECO:0000313" key="1">
    <source>
        <dbReference type="EMBL" id="KYF89273.1"/>
    </source>
</evidence>
<proteinExistence type="predicted"/>
<dbReference type="Proteomes" id="UP000075515">
    <property type="component" value="Unassembled WGS sequence"/>
</dbReference>
<gene>
    <name evidence="1" type="ORF">BE18_22840</name>
</gene>